<keyword evidence="3" id="KW-0175">Coiled coil</keyword>
<evidence type="ECO:0000313" key="5">
    <source>
        <dbReference type="EMBL" id="NIZ41204.1"/>
    </source>
</evidence>
<evidence type="ECO:0000256" key="2">
    <source>
        <dbReference type="ARBA" id="ARBA00022729"/>
    </source>
</evidence>
<organism evidence="5 6">
    <name type="scientific">Entomospira entomophila</name>
    <dbReference type="NCBI Taxonomy" id="2719988"/>
    <lineage>
        <taxon>Bacteria</taxon>
        <taxon>Pseudomonadati</taxon>
        <taxon>Spirochaetota</taxon>
        <taxon>Spirochaetia</taxon>
        <taxon>Spirochaetales</taxon>
        <taxon>Spirochaetaceae</taxon>
        <taxon>Entomospira</taxon>
    </lineage>
</organism>
<dbReference type="Gene3D" id="3.30.910.20">
    <property type="entry name" value="Skp domain"/>
    <property type="match status" value="1"/>
</dbReference>
<dbReference type="AlphaFoldDB" id="A0A968KRY9"/>
<evidence type="ECO:0000256" key="3">
    <source>
        <dbReference type="SAM" id="Coils"/>
    </source>
</evidence>
<keyword evidence="6" id="KW-1185">Reference proteome</keyword>
<sequence length="186" mass="21019">MKYGDELVRKIGLIMILFWAFTPWLWAQTDMIPKVAVVDINAVYQAVSANTDAVKKIETMRDNFNKEIKKQQEIIDKMKEQLVEAEENGDKVASRDLTRRIRVKENDLATYRQNAANQLKNATDSLKVDPATLKLIQRAIENVANRRGYSIVFSSSGSGLVYWSPKVDITREVSAEVASLQKAAAK</sequence>
<evidence type="ECO:0000256" key="4">
    <source>
        <dbReference type="SAM" id="Phobius"/>
    </source>
</evidence>
<name>A0A968KRY9_9SPIO</name>
<keyword evidence="4" id="KW-0472">Membrane</keyword>
<dbReference type="Proteomes" id="UP000711995">
    <property type="component" value="Unassembled WGS sequence"/>
</dbReference>
<comment type="caution">
    <text evidence="5">The sequence shown here is derived from an EMBL/GenBank/DDBJ whole genome shotgun (WGS) entry which is preliminary data.</text>
</comment>
<dbReference type="EMBL" id="JAATLJ010000001">
    <property type="protein sequence ID" value="NIZ41204.1"/>
    <property type="molecule type" value="Genomic_DNA"/>
</dbReference>
<dbReference type="SMART" id="SM00935">
    <property type="entry name" value="OmpH"/>
    <property type="match status" value="1"/>
</dbReference>
<dbReference type="SUPFAM" id="SSF111384">
    <property type="entry name" value="OmpH-like"/>
    <property type="match status" value="1"/>
</dbReference>
<dbReference type="PANTHER" id="PTHR35089">
    <property type="entry name" value="CHAPERONE PROTEIN SKP"/>
    <property type="match status" value="1"/>
</dbReference>
<dbReference type="InterPro" id="IPR024930">
    <property type="entry name" value="Skp_dom_sf"/>
</dbReference>
<reference evidence="5 6" key="1">
    <citation type="submission" date="2020-03" db="EMBL/GenBank/DDBJ databases">
        <title>Spirochaetal bacteria isolated from arthropods constitute a novel genus Entomospira genus novum within the order Spirochaetales.</title>
        <authorList>
            <person name="Grana-Miraglia L."/>
            <person name="Sikutova S."/>
            <person name="Fingerle V."/>
            <person name="Sing A."/>
            <person name="Castillo-Ramirez S."/>
            <person name="Margos G."/>
            <person name="Rudolf I."/>
        </authorList>
    </citation>
    <scope>NUCLEOTIDE SEQUENCE [LARGE SCALE GENOMIC DNA]</scope>
    <source>
        <strain evidence="5 6">BR193</strain>
    </source>
</reference>
<feature type="transmembrane region" description="Helical" evidence="4">
    <location>
        <begin position="7"/>
        <end position="26"/>
    </location>
</feature>
<dbReference type="GO" id="GO:0050821">
    <property type="term" value="P:protein stabilization"/>
    <property type="evidence" value="ECO:0007669"/>
    <property type="project" value="TreeGrafter"/>
</dbReference>
<gene>
    <name evidence="5" type="ORF">HCT14_06770</name>
</gene>
<keyword evidence="4" id="KW-1133">Transmembrane helix</keyword>
<comment type="similarity">
    <text evidence="1">Belongs to the Skp family.</text>
</comment>
<feature type="coiled-coil region" evidence="3">
    <location>
        <begin position="54"/>
        <end position="114"/>
    </location>
</feature>
<proteinExistence type="inferred from homology"/>
<dbReference type="Pfam" id="PF03938">
    <property type="entry name" value="OmpH"/>
    <property type="match status" value="1"/>
</dbReference>
<evidence type="ECO:0000313" key="6">
    <source>
        <dbReference type="Proteomes" id="UP000711995"/>
    </source>
</evidence>
<dbReference type="RefSeq" id="WP_167700772.1">
    <property type="nucleotide sequence ID" value="NZ_CP118174.1"/>
</dbReference>
<protein>
    <submittedName>
        <fullName evidence="5">OmpH family outer membrane protein</fullName>
    </submittedName>
</protein>
<keyword evidence="2" id="KW-0732">Signal</keyword>
<evidence type="ECO:0000256" key="1">
    <source>
        <dbReference type="ARBA" id="ARBA00009091"/>
    </source>
</evidence>
<dbReference type="GO" id="GO:0051082">
    <property type="term" value="F:unfolded protein binding"/>
    <property type="evidence" value="ECO:0007669"/>
    <property type="project" value="InterPro"/>
</dbReference>
<dbReference type="GO" id="GO:0005829">
    <property type="term" value="C:cytosol"/>
    <property type="evidence" value="ECO:0007669"/>
    <property type="project" value="TreeGrafter"/>
</dbReference>
<dbReference type="InterPro" id="IPR005632">
    <property type="entry name" value="Chaperone_Skp"/>
</dbReference>
<dbReference type="PANTHER" id="PTHR35089:SF1">
    <property type="entry name" value="CHAPERONE PROTEIN SKP"/>
    <property type="match status" value="1"/>
</dbReference>
<accession>A0A968KRY9</accession>
<keyword evidence="4" id="KW-0812">Transmembrane</keyword>